<dbReference type="SUPFAM" id="SSF74653">
    <property type="entry name" value="TolA/TonB C-terminal domain"/>
    <property type="match status" value="1"/>
</dbReference>
<dbReference type="Pfam" id="PF03544">
    <property type="entry name" value="TonB_C"/>
    <property type="match status" value="1"/>
</dbReference>
<evidence type="ECO:0000256" key="7">
    <source>
        <dbReference type="ARBA" id="ARBA00022927"/>
    </source>
</evidence>
<dbReference type="NCBIfam" id="TIGR01352">
    <property type="entry name" value="tonB_Cterm"/>
    <property type="match status" value="1"/>
</dbReference>
<dbReference type="GO" id="GO:0031992">
    <property type="term" value="F:energy transducer activity"/>
    <property type="evidence" value="ECO:0007669"/>
    <property type="project" value="TreeGrafter"/>
</dbReference>
<sequence length="279" mass="31239">MNQINSPYSIHPPLVLKFWLSSSLATVITYAVMTLIILWLLNQHPIDIVVTPPNAPVVLEIAPLPTTSIKHIQSIPQQEDTKLSPPTSQIQEETSTPPILNVESVDKTAELKTKEKQKKQTPIKQKTSKIIESHIEEQVKEEIQKTSTNNQTSSITEASLETADQSEKAAAQNSGSSSSHSSTNTHWESFILAKLQNLKRYPNFALRMNQEDTIMVQITMDSTGKVISYKILESKGYQSLDTEVKALIQRASPFIAPPNELIKNNKIEIVVPIEFFIKK</sequence>
<keyword evidence="9 11" id="KW-0472">Membrane</keyword>
<dbReference type="PROSITE" id="PS52015">
    <property type="entry name" value="TONB_CTD"/>
    <property type="match status" value="1"/>
</dbReference>
<feature type="compositionally biased region" description="Polar residues" evidence="10">
    <location>
        <begin position="73"/>
        <end position="98"/>
    </location>
</feature>
<comment type="subcellular location">
    <subcellularLocation>
        <location evidence="1">Cell inner membrane</location>
        <topology evidence="1">Single-pass membrane protein</topology>
        <orientation evidence="1">Periplasmic side</orientation>
    </subcellularLocation>
</comment>
<dbReference type="PANTHER" id="PTHR33446">
    <property type="entry name" value="PROTEIN TONB-RELATED"/>
    <property type="match status" value="1"/>
</dbReference>
<reference evidence="14" key="1">
    <citation type="journal article" date="2020" name="MBio">
        <title>Horizontal gene transfer to a defensive symbiont with a reduced genome amongst a multipartite beetle microbiome.</title>
        <authorList>
            <person name="Waterworth S.C."/>
            <person name="Florez L.V."/>
            <person name="Rees E.R."/>
            <person name="Hertweck C."/>
            <person name="Kaltenpoth M."/>
            <person name="Kwan J.C."/>
        </authorList>
    </citation>
    <scope>NUCLEOTIDE SEQUENCE [LARGE SCALE GENOMIC DNA]</scope>
</reference>
<evidence type="ECO:0000256" key="2">
    <source>
        <dbReference type="ARBA" id="ARBA00006555"/>
    </source>
</evidence>
<dbReference type="AlphaFoldDB" id="A0A833UR45"/>
<name>A0A833UR45_ACIBZ</name>
<evidence type="ECO:0000256" key="1">
    <source>
        <dbReference type="ARBA" id="ARBA00004383"/>
    </source>
</evidence>
<dbReference type="Proteomes" id="UP000490535">
    <property type="component" value="Unassembled WGS sequence"/>
</dbReference>
<feature type="domain" description="TonB C-terminal" evidence="12">
    <location>
        <begin position="186"/>
        <end position="279"/>
    </location>
</feature>
<keyword evidence="3" id="KW-0813">Transport</keyword>
<proteinExistence type="inferred from homology"/>
<feature type="transmembrane region" description="Helical" evidence="11">
    <location>
        <begin position="18"/>
        <end position="41"/>
    </location>
</feature>
<feature type="compositionally biased region" description="Basic and acidic residues" evidence="10">
    <location>
        <begin position="129"/>
        <end position="144"/>
    </location>
</feature>
<feature type="compositionally biased region" description="Low complexity" evidence="10">
    <location>
        <begin position="173"/>
        <end position="183"/>
    </location>
</feature>
<protein>
    <recommendedName>
        <fullName evidence="12">TonB C-terminal domain-containing protein</fullName>
    </recommendedName>
</protein>
<dbReference type="GO" id="GO:0015031">
    <property type="term" value="P:protein transport"/>
    <property type="evidence" value="ECO:0007669"/>
    <property type="project" value="UniProtKB-KW"/>
</dbReference>
<evidence type="ECO:0000313" key="14">
    <source>
        <dbReference type="Proteomes" id="UP000490535"/>
    </source>
</evidence>
<keyword evidence="4" id="KW-1003">Cell membrane</keyword>
<comment type="caution">
    <text evidence="13">The sequence shown here is derived from an EMBL/GenBank/DDBJ whole genome shotgun (WGS) entry which is preliminary data.</text>
</comment>
<feature type="compositionally biased region" description="Basic and acidic residues" evidence="10">
    <location>
        <begin position="104"/>
        <end position="114"/>
    </location>
</feature>
<evidence type="ECO:0000259" key="12">
    <source>
        <dbReference type="PROSITE" id="PS52015"/>
    </source>
</evidence>
<evidence type="ECO:0000256" key="8">
    <source>
        <dbReference type="ARBA" id="ARBA00022989"/>
    </source>
</evidence>
<feature type="compositionally biased region" description="Polar residues" evidence="10">
    <location>
        <begin position="145"/>
        <end position="163"/>
    </location>
</feature>
<dbReference type="InterPro" id="IPR037682">
    <property type="entry name" value="TonB_C"/>
</dbReference>
<evidence type="ECO:0000256" key="3">
    <source>
        <dbReference type="ARBA" id="ARBA00022448"/>
    </source>
</evidence>
<dbReference type="PANTHER" id="PTHR33446:SF2">
    <property type="entry name" value="PROTEIN TONB"/>
    <property type="match status" value="1"/>
</dbReference>
<organism evidence="13 14">
    <name type="scientific">Acinetobacter bereziniae</name>
    <name type="common">Acinetobacter genomosp. 10</name>
    <dbReference type="NCBI Taxonomy" id="106648"/>
    <lineage>
        <taxon>Bacteria</taxon>
        <taxon>Pseudomonadati</taxon>
        <taxon>Pseudomonadota</taxon>
        <taxon>Gammaproteobacteria</taxon>
        <taxon>Moraxellales</taxon>
        <taxon>Moraxellaceae</taxon>
        <taxon>Acinetobacter</taxon>
    </lineage>
</organism>
<dbReference type="InterPro" id="IPR006260">
    <property type="entry name" value="TonB/TolA_C"/>
</dbReference>
<feature type="region of interest" description="Disordered" evidence="10">
    <location>
        <begin position="73"/>
        <end position="183"/>
    </location>
</feature>
<evidence type="ECO:0000256" key="9">
    <source>
        <dbReference type="ARBA" id="ARBA00023136"/>
    </source>
</evidence>
<keyword evidence="6 11" id="KW-0812">Transmembrane</keyword>
<keyword evidence="7" id="KW-0653">Protein transport</keyword>
<evidence type="ECO:0000256" key="5">
    <source>
        <dbReference type="ARBA" id="ARBA00022519"/>
    </source>
</evidence>
<dbReference type="EMBL" id="WNDP01000043">
    <property type="protein sequence ID" value="KAF1025246.1"/>
    <property type="molecule type" value="Genomic_DNA"/>
</dbReference>
<evidence type="ECO:0000256" key="6">
    <source>
        <dbReference type="ARBA" id="ARBA00022692"/>
    </source>
</evidence>
<dbReference type="Gene3D" id="3.30.1150.10">
    <property type="match status" value="1"/>
</dbReference>
<gene>
    <name evidence="13" type="ORF">GAK29_02035</name>
</gene>
<dbReference type="GO" id="GO:0055085">
    <property type="term" value="P:transmembrane transport"/>
    <property type="evidence" value="ECO:0007669"/>
    <property type="project" value="InterPro"/>
</dbReference>
<dbReference type="InterPro" id="IPR051045">
    <property type="entry name" value="TonB-dependent_transducer"/>
</dbReference>
<evidence type="ECO:0000313" key="13">
    <source>
        <dbReference type="EMBL" id="KAF1025246.1"/>
    </source>
</evidence>
<accession>A0A833UR45</accession>
<evidence type="ECO:0000256" key="10">
    <source>
        <dbReference type="SAM" id="MobiDB-lite"/>
    </source>
</evidence>
<comment type="similarity">
    <text evidence="2">Belongs to the TonB family.</text>
</comment>
<keyword evidence="8 11" id="KW-1133">Transmembrane helix</keyword>
<keyword evidence="5" id="KW-0997">Cell inner membrane</keyword>
<evidence type="ECO:0000256" key="11">
    <source>
        <dbReference type="SAM" id="Phobius"/>
    </source>
</evidence>
<evidence type="ECO:0000256" key="4">
    <source>
        <dbReference type="ARBA" id="ARBA00022475"/>
    </source>
</evidence>
<dbReference type="GO" id="GO:0098797">
    <property type="term" value="C:plasma membrane protein complex"/>
    <property type="evidence" value="ECO:0007669"/>
    <property type="project" value="TreeGrafter"/>
</dbReference>